<dbReference type="SMART" id="SM01294">
    <property type="entry name" value="PKS_PP_betabranch"/>
    <property type="match status" value="1"/>
</dbReference>
<dbReference type="SMART" id="SM00822">
    <property type="entry name" value="PKS_KR"/>
    <property type="match status" value="1"/>
</dbReference>
<evidence type="ECO:0000313" key="5">
    <source>
        <dbReference type="Proteomes" id="UP000004324"/>
    </source>
</evidence>
<dbReference type="GO" id="GO:0004312">
    <property type="term" value="F:fatty acid synthase activity"/>
    <property type="evidence" value="ECO:0007669"/>
    <property type="project" value="TreeGrafter"/>
</dbReference>
<dbReference type="InterPro" id="IPR050091">
    <property type="entry name" value="PKS_NRPS_Biosynth_Enz"/>
</dbReference>
<protein>
    <submittedName>
        <fullName evidence="4">KR domain protein</fullName>
    </submittedName>
</protein>
<dbReference type="Pfam" id="PF00550">
    <property type="entry name" value="PP-binding"/>
    <property type="match status" value="1"/>
</dbReference>
<dbReference type="PROSITE" id="PS50075">
    <property type="entry name" value="CARRIER"/>
    <property type="match status" value="1"/>
</dbReference>
<dbReference type="AlphaFoldDB" id="I8RCD8"/>
<reference evidence="4 5" key="1">
    <citation type="journal article" date="2012" name="J. Bacteriol.">
        <title>Draft Genome Sequences for Two Metal-Reducing Pelosinus fermentans Strains Isolated from a Cr(VI)-Contaminated Site and for Type Strain R7.</title>
        <authorList>
            <person name="Brown S.D."/>
            <person name="Podar M."/>
            <person name="Klingeman D.M."/>
            <person name="Johnson C.M."/>
            <person name="Yang Z.K."/>
            <person name="Utturkar S.M."/>
            <person name="Land M.L."/>
            <person name="Mosher J.J."/>
            <person name="Hurt R.A.Jr."/>
            <person name="Phelps T.J."/>
            <person name="Palumbo A.V."/>
            <person name="Arkin A.P."/>
            <person name="Hazen T.C."/>
            <person name="Elias D.A."/>
        </authorList>
    </citation>
    <scope>NUCLEOTIDE SEQUENCE [LARGE SCALE GENOMIC DNA]</scope>
    <source>
        <strain evidence="4 5">B4</strain>
    </source>
</reference>
<comment type="caution">
    <text evidence="4">The sequence shown here is derived from an EMBL/GenBank/DDBJ whole genome shotgun (WGS) entry which is preliminary data.</text>
</comment>
<dbReference type="SMART" id="SM00823">
    <property type="entry name" value="PKS_PP"/>
    <property type="match status" value="1"/>
</dbReference>
<gene>
    <name evidence="4" type="ORF">FB4_4663</name>
</gene>
<feature type="domain" description="Carrier" evidence="3">
    <location>
        <begin position="431"/>
        <end position="504"/>
    </location>
</feature>
<evidence type="ECO:0000313" key="4">
    <source>
        <dbReference type="EMBL" id="EIW16783.1"/>
    </source>
</evidence>
<dbReference type="GO" id="GO:0005737">
    <property type="term" value="C:cytoplasm"/>
    <property type="evidence" value="ECO:0007669"/>
    <property type="project" value="TreeGrafter"/>
</dbReference>
<sequence>ETTASPYLQHVVMLCELKESIQEDLENHLPGVRCITLQAEQKNIEERFLSYTEQVFQEVKKILENKPKGQVLLQLVISSQQEQRLFSGLSGLLKTAHLENSKLIGQVIEVEDMEQLAEKLQKESSMSSINSHIRYQDSKRWVAEWKEMKDTQDTVKIPWKDQGVYLITGGAGGLGLSFAQDIARQAKSATIILTGRSALTQEMQTKWQGIVTLGARVEYRQADVTDRSAVNRLVTKIQEEFGVLHGILHCAGVIRDNFILKKTQEEMQEVLSPKVLGLVNLDQAAKDMKLDFFILFSSIAGSLGNAGQADYAAANAFMDAYAEYRNELAARQQRHGKTLSMNWPLWQDGGMGVDEATKEMMMRSMGMIALQTASGIQALYQSIGDGKNQVMVMEGKIMRMRQKLLAVTNSIPIQAKISSESDANGQIDSSQLLGKIENALMQAVSQLLKVKLSDIDISTELSEYGFDSITFTEFANKLNQDYKMELTPTVFFEYPTIQSFAEYL</sequence>
<keyword evidence="2" id="KW-0597">Phosphoprotein</keyword>
<organism evidence="4 5">
    <name type="scientific">Pelosinus fermentans B4</name>
    <dbReference type="NCBI Taxonomy" id="1149862"/>
    <lineage>
        <taxon>Bacteria</taxon>
        <taxon>Bacillati</taxon>
        <taxon>Bacillota</taxon>
        <taxon>Negativicutes</taxon>
        <taxon>Selenomonadales</taxon>
        <taxon>Sporomusaceae</taxon>
        <taxon>Pelosinus</taxon>
    </lineage>
</organism>
<dbReference type="GO" id="GO:0071770">
    <property type="term" value="P:DIM/DIP cell wall layer assembly"/>
    <property type="evidence" value="ECO:0007669"/>
    <property type="project" value="TreeGrafter"/>
</dbReference>
<dbReference type="Gene3D" id="1.10.1200.10">
    <property type="entry name" value="ACP-like"/>
    <property type="match status" value="1"/>
</dbReference>
<feature type="non-terminal residue" evidence="4">
    <location>
        <position position="1"/>
    </location>
</feature>
<dbReference type="InterPro" id="IPR020806">
    <property type="entry name" value="PKS_PP-bd"/>
</dbReference>
<dbReference type="SUPFAM" id="SSF47336">
    <property type="entry name" value="ACP-like"/>
    <property type="match status" value="1"/>
</dbReference>
<keyword evidence="5" id="KW-1185">Reference proteome</keyword>
<feature type="non-terminal residue" evidence="4">
    <location>
        <position position="504"/>
    </location>
</feature>
<dbReference type="CDD" id="cd08953">
    <property type="entry name" value="KR_2_SDR_x"/>
    <property type="match status" value="1"/>
</dbReference>
<name>I8RCD8_9FIRM</name>
<dbReference type="Proteomes" id="UP000004324">
    <property type="component" value="Unassembled WGS sequence"/>
</dbReference>
<dbReference type="InterPro" id="IPR009081">
    <property type="entry name" value="PP-bd_ACP"/>
</dbReference>
<accession>I8RCD8</accession>
<dbReference type="InterPro" id="IPR049490">
    <property type="entry name" value="C883_1060-like_KR_N"/>
</dbReference>
<dbReference type="GO" id="GO:0031177">
    <property type="term" value="F:phosphopantetheine binding"/>
    <property type="evidence" value="ECO:0007669"/>
    <property type="project" value="InterPro"/>
</dbReference>
<dbReference type="InterPro" id="IPR036291">
    <property type="entry name" value="NAD(P)-bd_dom_sf"/>
</dbReference>
<dbReference type="InterPro" id="IPR057326">
    <property type="entry name" value="KR_dom"/>
</dbReference>
<dbReference type="PANTHER" id="PTHR43775:SF37">
    <property type="entry name" value="SI:DKEY-61P9.11"/>
    <property type="match status" value="1"/>
</dbReference>
<dbReference type="Pfam" id="PF21394">
    <property type="entry name" value="Beta-ketacyl_N"/>
    <property type="match status" value="1"/>
</dbReference>
<dbReference type="Pfam" id="PF08659">
    <property type="entry name" value="KR"/>
    <property type="match status" value="1"/>
</dbReference>
<keyword evidence="1" id="KW-0596">Phosphopantetheine</keyword>
<dbReference type="GO" id="GO:0005886">
    <property type="term" value="C:plasma membrane"/>
    <property type="evidence" value="ECO:0007669"/>
    <property type="project" value="TreeGrafter"/>
</dbReference>
<evidence type="ECO:0000256" key="2">
    <source>
        <dbReference type="ARBA" id="ARBA00022553"/>
    </source>
</evidence>
<dbReference type="PANTHER" id="PTHR43775">
    <property type="entry name" value="FATTY ACID SYNTHASE"/>
    <property type="match status" value="1"/>
</dbReference>
<dbReference type="RefSeq" id="WP_007936781.1">
    <property type="nucleotide sequence ID" value="NZ_AKVJ01000046.1"/>
</dbReference>
<dbReference type="InterPro" id="IPR036736">
    <property type="entry name" value="ACP-like_sf"/>
</dbReference>
<dbReference type="OrthoDB" id="2667193at2"/>
<dbReference type="GO" id="GO:0006633">
    <property type="term" value="P:fatty acid biosynthetic process"/>
    <property type="evidence" value="ECO:0007669"/>
    <property type="project" value="TreeGrafter"/>
</dbReference>
<dbReference type="InterPro" id="IPR013968">
    <property type="entry name" value="PKS_KR"/>
</dbReference>
<evidence type="ECO:0000259" key="3">
    <source>
        <dbReference type="PROSITE" id="PS50075"/>
    </source>
</evidence>
<dbReference type="SUPFAM" id="SSF51735">
    <property type="entry name" value="NAD(P)-binding Rossmann-fold domains"/>
    <property type="match status" value="1"/>
</dbReference>
<evidence type="ECO:0000256" key="1">
    <source>
        <dbReference type="ARBA" id="ARBA00022450"/>
    </source>
</evidence>
<proteinExistence type="predicted"/>
<dbReference type="Gene3D" id="3.40.50.720">
    <property type="entry name" value="NAD(P)-binding Rossmann-like Domain"/>
    <property type="match status" value="1"/>
</dbReference>
<dbReference type="EMBL" id="AKVJ01000046">
    <property type="protein sequence ID" value="EIW16783.1"/>
    <property type="molecule type" value="Genomic_DNA"/>
</dbReference>